<reference evidence="2" key="1">
    <citation type="submission" date="2023-07" db="EMBL/GenBank/DDBJ databases">
        <title>A chromosome-level genome assembly of Lolium multiflorum.</title>
        <authorList>
            <person name="Chen Y."/>
            <person name="Copetti D."/>
            <person name="Kolliker R."/>
            <person name="Studer B."/>
        </authorList>
    </citation>
    <scope>NUCLEOTIDE SEQUENCE</scope>
    <source>
        <strain evidence="2">02402/16</strain>
        <tissue evidence="2">Leaf</tissue>
    </source>
</reference>
<keyword evidence="3" id="KW-1185">Reference proteome</keyword>
<dbReference type="InterPro" id="IPR002182">
    <property type="entry name" value="NB-ARC"/>
</dbReference>
<dbReference type="PANTHER" id="PTHR33377:SF101">
    <property type="entry name" value="NB-ARC DOMAIN CONTAINING PROTEIN, EXPRESSED"/>
    <property type="match status" value="1"/>
</dbReference>
<protein>
    <recommendedName>
        <fullName evidence="1">NB-ARC domain-containing protein</fullName>
    </recommendedName>
</protein>
<sequence>MLIKVHSAIEEARGRQITNYGTLEWLSELNDGLHQGRYLLDTVGCRELEETEEDEHARKVVAAQPFSFSSFNPAKRARVAACSVKRLLSCHDVGAHEKIDRVVHILETVSGDLKEFLMLLQSCQLIRRPLATNIFIEGQMFGRHVEKERIITFLLHDGSEKLGVLPIVGGMGVGKTTLAQHVCDDERVRSHFPVIMYSSSSHTLAMATGEPAFVLESKHGLGAAHNFIDVVKENYLTKRLLMVFEDVDMRKKQMLEEELLPIIRWHGKHGSKIIIITRNGSVASMGTMQPIKLKVLPHPEYWFFFKAHAFAGRDVEEDLRMVAAGKVIARKLNGSFFGAKIVGAVLKARPDPRFWRMVLRSNIGGLSLLGDGMVHIADLAENLLPGHANMCRLTISKNPFPSQTELARLDDLCQPSPGTDYLAVDDFRLANVFLCRSILPFQCLYYTAHCAVSGGDDLSKFITTGGSGTRLALAHILPSRKGYVHRI</sequence>
<proteinExistence type="predicted"/>
<evidence type="ECO:0000259" key="1">
    <source>
        <dbReference type="Pfam" id="PF00931"/>
    </source>
</evidence>
<dbReference type="SUPFAM" id="SSF52540">
    <property type="entry name" value="P-loop containing nucleoside triphosphate hydrolases"/>
    <property type="match status" value="1"/>
</dbReference>
<dbReference type="GO" id="GO:0043531">
    <property type="term" value="F:ADP binding"/>
    <property type="evidence" value="ECO:0007669"/>
    <property type="project" value="InterPro"/>
</dbReference>
<dbReference type="AlphaFoldDB" id="A0AAD8W6D8"/>
<organism evidence="2 3">
    <name type="scientific">Lolium multiflorum</name>
    <name type="common">Italian ryegrass</name>
    <name type="synonym">Lolium perenne subsp. multiflorum</name>
    <dbReference type="NCBI Taxonomy" id="4521"/>
    <lineage>
        <taxon>Eukaryota</taxon>
        <taxon>Viridiplantae</taxon>
        <taxon>Streptophyta</taxon>
        <taxon>Embryophyta</taxon>
        <taxon>Tracheophyta</taxon>
        <taxon>Spermatophyta</taxon>
        <taxon>Magnoliopsida</taxon>
        <taxon>Liliopsida</taxon>
        <taxon>Poales</taxon>
        <taxon>Poaceae</taxon>
        <taxon>BOP clade</taxon>
        <taxon>Pooideae</taxon>
        <taxon>Poodae</taxon>
        <taxon>Poeae</taxon>
        <taxon>Poeae Chloroplast Group 2 (Poeae type)</taxon>
        <taxon>Loliodinae</taxon>
        <taxon>Loliinae</taxon>
        <taxon>Lolium</taxon>
    </lineage>
</organism>
<accession>A0AAD8W6D8</accession>
<gene>
    <name evidence="2" type="ORF">QYE76_060559</name>
</gene>
<dbReference type="Pfam" id="PF00931">
    <property type="entry name" value="NB-ARC"/>
    <property type="match status" value="1"/>
</dbReference>
<dbReference type="EMBL" id="JAUUTY010000004">
    <property type="protein sequence ID" value="KAK1642754.1"/>
    <property type="molecule type" value="Genomic_DNA"/>
</dbReference>
<dbReference type="PANTHER" id="PTHR33377">
    <property type="entry name" value="OS10G0134700 PROTEIN-RELATED"/>
    <property type="match status" value="1"/>
</dbReference>
<evidence type="ECO:0000313" key="2">
    <source>
        <dbReference type="EMBL" id="KAK1642754.1"/>
    </source>
</evidence>
<comment type="caution">
    <text evidence="2">The sequence shown here is derived from an EMBL/GenBank/DDBJ whole genome shotgun (WGS) entry which is preliminary data.</text>
</comment>
<evidence type="ECO:0000313" key="3">
    <source>
        <dbReference type="Proteomes" id="UP001231189"/>
    </source>
</evidence>
<dbReference type="Proteomes" id="UP001231189">
    <property type="component" value="Unassembled WGS sequence"/>
</dbReference>
<feature type="domain" description="NB-ARC" evidence="1">
    <location>
        <begin position="146"/>
        <end position="313"/>
    </location>
</feature>
<name>A0AAD8W6D8_LOLMU</name>
<dbReference type="Gene3D" id="3.40.50.300">
    <property type="entry name" value="P-loop containing nucleotide triphosphate hydrolases"/>
    <property type="match status" value="1"/>
</dbReference>
<dbReference type="InterPro" id="IPR027417">
    <property type="entry name" value="P-loop_NTPase"/>
</dbReference>